<keyword evidence="1" id="KW-0175">Coiled coil</keyword>
<protein>
    <submittedName>
        <fullName evidence="3">Dabb family protein</fullName>
    </submittedName>
</protein>
<comment type="caution">
    <text evidence="3">The sequence shown here is derived from an EMBL/GenBank/DDBJ whole genome shotgun (WGS) entry which is preliminary data.</text>
</comment>
<feature type="domain" description="Stress-response A/B barrel" evidence="2">
    <location>
        <begin position="2"/>
        <end position="98"/>
    </location>
</feature>
<dbReference type="Gene3D" id="3.30.70.100">
    <property type="match status" value="1"/>
</dbReference>
<dbReference type="PANTHER" id="PTHR37832">
    <property type="entry name" value="BLL2683 PROTEIN"/>
    <property type="match status" value="1"/>
</dbReference>
<feature type="coiled-coil region" evidence="1">
    <location>
        <begin position="16"/>
        <end position="43"/>
    </location>
</feature>
<gene>
    <name evidence="3" type="ORF">N5B56_04995</name>
</gene>
<dbReference type="SMART" id="SM00886">
    <property type="entry name" value="Dabb"/>
    <property type="match status" value="1"/>
</dbReference>
<reference evidence="3" key="1">
    <citation type="submission" date="2022-09" db="EMBL/GenBank/DDBJ databases">
        <title>Eubacterium sp. LFL-14 isolated from human feces.</title>
        <authorList>
            <person name="Liu F."/>
        </authorList>
    </citation>
    <scope>NUCLEOTIDE SEQUENCE</scope>
    <source>
        <strain evidence="3">LFL-14</strain>
    </source>
</reference>
<organism evidence="3 4">
    <name type="scientific">Eubacterium album</name>
    <dbReference type="NCBI Taxonomy" id="2978477"/>
    <lineage>
        <taxon>Bacteria</taxon>
        <taxon>Bacillati</taxon>
        <taxon>Bacillota</taxon>
        <taxon>Clostridia</taxon>
        <taxon>Eubacteriales</taxon>
        <taxon>Eubacteriaceae</taxon>
        <taxon>Eubacterium</taxon>
    </lineage>
</organism>
<dbReference type="Proteomes" id="UP001431199">
    <property type="component" value="Unassembled WGS sequence"/>
</dbReference>
<dbReference type="Pfam" id="PF07876">
    <property type="entry name" value="Dabb"/>
    <property type="match status" value="1"/>
</dbReference>
<accession>A0ABT2LYS3</accession>
<proteinExistence type="predicted"/>
<dbReference type="RefSeq" id="WP_022088542.1">
    <property type="nucleotide sequence ID" value="NZ_JAODBU010000004.1"/>
</dbReference>
<dbReference type="PANTHER" id="PTHR37832:SF1">
    <property type="entry name" value="STRESS-RESPONSE A_B BARREL DOMAIN-CONTAINING PROTEIN"/>
    <property type="match status" value="1"/>
</dbReference>
<sequence>MVKHIILWKLKETLTEEEKVQAKKDIKENLEALEGQIDGLLKMNIRIEYLPSSSADIMMDSEFENEDALKAYQTHPKHQHVANTYVRPNVETRLSMDF</sequence>
<dbReference type="SUPFAM" id="SSF54909">
    <property type="entry name" value="Dimeric alpha+beta barrel"/>
    <property type="match status" value="1"/>
</dbReference>
<evidence type="ECO:0000313" key="3">
    <source>
        <dbReference type="EMBL" id="MCT7398443.1"/>
    </source>
</evidence>
<dbReference type="PROSITE" id="PS51502">
    <property type="entry name" value="S_R_A_B_BARREL"/>
    <property type="match status" value="1"/>
</dbReference>
<evidence type="ECO:0000256" key="1">
    <source>
        <dbReference type="SAM" id="Coils"/>
    </source>
</evidence>
<dbReference type="InterPro" id="IPR011008">
    <property type="entry name" value="Dimeric_a/b-barrel"/>
</dbReference>
<name>A0ABT2LYS3_9FIRM</name>
<dbReference type="EMBL" id="JAODBU010000004">
    <property type="protein sequence ID" value="MCT7398443.1"/>
    <property type="molecule type" value="Genomic_DNA"/>
</dbReference>
<evidence type="ECO:0000313" key="4">
    <source>
        <dbReference type="Proteomes" id="UP001431199"/>
    </source>
</evidence>
<evidence type="ECO:0000259" key="2">
    <source>
        <dbReference type="PROSITE" id="PS51502"/>
    </source>
</evidence>
<dbReference type="InterPro" id="IPR013097">
    <property type="entry name" value="Dabb"/>
</dbReference>
<keyword evidence="4" id="KW-1185">Reference proteome</keyword>